<protein>
    <submittedName>
        <fullName evidence="1">Uncharacterized protein</fullName>
    </submittedName>
</protein>
<name>A0A0V1FCR8_TRIPS</name>
<keyword evidence="2" id="KW-1185">Reference proteome</keyword>
<reference evidence="1 2" key="1">
    <citation type="submission" date="2015-01" db="EMBL/GenBank/DDBJ databases">
        <title>Evolution of Trichinella species and genotypes.</title>
        <authorList>
            <person name="Korhonen P.K."/>
            <person name="Edoardo P."/>
            <person name="Giuseppe L.R."/>
            <person name="Gasser R.B."/>
        </authorList>
    </citation>
    <scope>NUCLEOTIDE SEQUENCE [LARGE SCALE GENOMIC DNA]</scope>
    <source>
        <strain evidence="1">ISS470</strain>
    </source>
</reference>
<proteinExistence type="predicted"/>
<sequence length="70" mass="7744">MFGSFIQCHHLVRDCHNNNEAHTFGVRGVCSYTAVCLDGHEQWSDITCRVFTHSCAVPCCISHQMNGSSG</sequence>
<evidence type="ECO:0000313" key="2">
    <source>
        <dbReference type="Proteomes" id="UP000054995"/>
    </source>
</evidence>
<dbReference type="Proteomes" id="UP000054995">
    <property type="component" value="Unassembled WGS sequence"/>
</dbReference>
<dbReference type="AlphaFoldDB" id="A0A0V1FCR8"/>
<gene>
    <name evidence="1" type="ORF">T4D_5351</name>
</gene>
<organism evidence="1 2">
    <name type="scientific">Trichinella pseudospiralis</name>
    <name type="common">Parasitic roundworm</name>
    <dbReference type="NCBI Taxonomy" id="6337"/>
    <lineage>
        <taxon>Eukaryota</taxon>
        <taxon>Metazoa</taxon>
        <taxon>Ecdysozoa</taxon>
        <taxon>Nematoda</taxon>
        <taxon>Enoplea</taxon>
        <taxon>Dorylaimia</taxon>
        <taxon>Trichinellida</taxon>
        <taxon>Trichinellidae</taxon>
        <taxon>Trichinella</taxon>
    </lineage>
</organism>
<accession>A0A0V1FCR8</accession>
<comment type="caution">
    <text evidence="1">The sequence shown here is derived from an EMBL/GenBank/DDBJ whole genome shotgun (WGS) entry which is preliminary data.</text>
</comment>
<dbReference type="EMBL" id="JYDT01000133">
    <property type="protein sequence ID" value="KRY83726.1"/>
    <property type="molecule type" value="Genomic_DNA"/>
</dbReference>
<evidence type="ECO:0000313" key="1">
    <source>
        <dbReference type="EMBL" id="KRY83726.1"/>
    </source>
</evidence>